<organism evidence="11 12">
    <name type="scientific">Pararhodospirillum oryzae</name>
    <dbReference type="NCBI Taxonomy" id="478448"/>
    <lineage>
        <taxon>Bacteria</taxon>
        <taxon>Pseudomonadati</taxon>
        <taxon>Pseudomonadota</taxon>
        <taxon>Alphaproteobacteria</taxon>
        <taxon>Rhodospirillales</taxon>
        <taxon>Rhodospirillaceae</taxon>
        <taxon>Pararhodospirillum</taxon>
    </lineage>
</organism>
<dbReference type="OrthoDB" id="9780160at2"/>
<dbReference type="NCBIfam" id="TIGR00797">
    <property type="entry name" value="matE"/>
    <property type="match status" value="1"/>
</dbReference>
<gene>
    <name evidence="11" type="ORF">ROR02_11190</name>
</gene>
<dbReference type="PANTHER" id="PTHR43298">
    <property type="entry name" value="MULTIDRUG RESISTANCE PROTEIN NORM-RELATED"/>
    <property type="match status" value="1"/>
</dbReference>
<evidence type="ECO:0000256" key="2">
    <source>
        <dbReference type="ARBA" id="ARBA00022448"/>
    </source>
</evidence>
<feature type="transmembrane region" description="Helical" evidence="10">
    <location>
        <begin position="319"/>
        <end position="342"/>
    </location>
</feature>
<feature type="transmembrane region" description="Helical" evidence="10">
    <location>
        <begin position="285"/>
        <end position="307"/>
    </location>
</feature>
<dbReference type="PIRSF" id="PIRSF006603">
    <property type="entry name" value="DinF"/>
    <property type="match status" value="1"/>
</dbReference>
<reference evidence="11 12" key="1">
    <citation type="submission" date="2019-07" db="EMBL/GenBank/DDBJ databases">
        <title>Whole genome shotgun sequence of Rhodospirillum oryzae NBRC 107573.</title>
        <authorList>
            <person name="Hosoyama A."/>
            <person name="Uohara A."/>
            <person name="Ohji S."/>
            <person name="Ichikawa N."/>
        </authorList>
    </citation>
    <scope>NUCLEOTIDE SEQUENCE [LARGE SCALE GENOMIC DNA]</scope>
    <source>
        <strain evidence="11 12">NBRC 107573</strain>
    </source>
</reference>
<feature type="transmembrane region" description="Helical" evidence="10">
    <location>
        <begin position="132"/>
        <end position="150"/>
    </location>
</feature>
<feature type="transmembrane region" description="Helical" evidence="10">
    <location>
        <begin position="354"/>
        <end position="375"/>
    </location>
</feature>
<evidence type="ECO:0000256" key="3">
    <source>
        <dbReference type="ARBA" id="ARBA00022449"/>
    </source>
</evidence>
<proteinExistence type="predicted"/>
<dbReference type="CDD" id="cd13131">
    <property type="entry name" value="MATE_NorM_like"/>
    <property type="match status" value="1"/>
</dbReference>
<evidence type="ECO:0000256" key="10">
    <source>
        <dbReference type="SAM" id="Phobius"/>
    </source>
</evidence>
<keyword evidence="2" id="KW-0813">Transport</keyword>
<feature type="transmembrane region" description="Helical" evidence="10">
    <location>
        <begin position="396"/>
        <end position="418"/>
    </location>
</feature>
<evidence type="ECO:0000256" key="9">
    <source>
        <dbReference type="ARBA" id="ARBA00031636"/>
    </source>
</evidence>
<keyword evidence="6 10" id="KW-1133">Transmembrane helix</keyword>
<evidence type="ECO:0000313" key="12">
    <source>
        <dbReference type="Proteomes" id="UP000321567"/>
    </source>
</evidence>
<keyword evidence="4" id="KW-1003">Cell membrane</keyword>
<keyword evidence="3" id="KW-0050">Antiport</keyword>
<dbReference type="GO" id="GO:0042910">
    <property type="term" value="F:xenobiotic transmembrane transporter activity"/>
    <property type="evidence" value="ECO:0007669"/>
    <property type="project" value="InterPro"/>
</dbReference>
<evidence type="ECO:0000256" key="8">
    <source>
        <dbReference type="ARBA" id="ARBA00023136"/>
    </source>
</evidence>
<evidence type="ECO:0000256" key="6">
    <source>
        <dbReference type="ARBA" id="ARBA00022989"/>
    </source>
</evidence>
<feature type="transmembrane region" description="Helical" evidence="10">
    <location>
        <begin position="95"/>
        <end position="112"/>
    </location>
</feature>
<name>A0A512H6D6_9PROT</name>
<dbReference type="InterPro" id="IPR050222">
    <property type="entry name" value="MATE_MdtK"/>
</dbReference>
<feature type="transmembrane region" description="Helical" evidence="10">
    <location>
        <begin position="257"/>
        <end position="279"/>
    </location>
</feature>
<keyword evidence="8 10" id="KW-0472">Membrane</keyword>
<evidence type="ECO:0000313" key="11">
    <source>
        <dbReference type="EMBL" id="GEO80988.1"/>
    </source>
</evidence>
<comment type="subcellular location">
    <subcellularLocation>
        <location evidence="1">Cell inner membrane</location>
        <topology evidence="1">Multi-pass membrane protein</topology>
    </subcellularLocation>
</comment>
<keyword evidence="12" id="KW-1185">Reference proteome</keyword>
<accession>A0A512H6D6</accession>
<dbReference type="GO" id="GO:0006811">
    <property type="term" value="P:monoatomic ion transport"/>
    <property type="evidence" value="ECO:0007669"/>
    <property type="project" value="UniProtKB-KW"/>
</dbReference>
<feature type="transmembrane region" description="Helical" evidence="10">
    <location>
        <begin position="190"/>
        <end position="217"/>
    </location>
</feature>
<evidence type="ECO:0000256" key="7">
    <source>
        <dbReference type="ARBA" id="ARBA00023065"/>
    </source>
</evidence>
<dbReference type="Pfam" id="PF01554">
    <property type="entry name" value="MatE"/>
    <property type="match status" value="2"/>
</dbReference>
<feature type="transmembrane region" description="Helical" evidence="10">
    <location>
        <begin position="162"/>
        <end position="184"/>
    </location>
</feature>
<evidence type="ECO:0000256" key="1">
    <source>
        <dbReference type="ARBA" id="ARBA00004429"/>
    </source>
</evidence>
<evidence type="ECO:0000256" key="5">
    <source>
        <dbReference type="ARBA" id="ARBA00022692"/>
    </source>
</evidence>
<feature type="transmembrane region" description="Helical" evidence="10">
    <location>
        <begin position="424"/>
        <end position="445"/>
    </location>
</feature>
<dbReference type="InterPro" id="IPR002528">
    <property type="entry name" value="MATE_fam"/>
</dbReference>
<dbReference type="GO" id="GO:0005886">
    <property type="term" value="C:plasma membrane"/>
    <property type="evidence" value="ECO:0007669"/>
    <property type="project" value="UniProtKB-SubCell"/>
</dbReference>
<dbReference type="AlphaFoldDB" id="A0A512H6D6"/>
<sequence>MFRSPWAAETRATLALGGPLVLTNLAQVAIGTTDTLLLGWLGPQALAAGALGINLYWGLFVIGVGLVTAIQPLLAQTLGRRRSSVRVVRRITRQGLWLALGYTGLAWLVLWHADSLLRALGQDPELSDQAQLYIYALMPGLLPALVFQTLRGFIAALERPRAALVVTAAAIGLNAFLGWSLIFGHAGMPALGLVGAGLASTLSNTAMALALLVFVLVERRLRRYHLMGRFWRLDSGNLRELLRVGIPLSLSMGFEMVGLNAAAFLCGLLGAPALAAHAIALQVSALTFMVPMGFAQAATVRVGLAAGAGNLDGVRRAGWVAFVLGVGFMSAMAVVLLTQAPLVATVFLDRADPASVAVLPLAASLLMIAGVFQIADGAQVVAGGALRGLKDTRVPMLVVGFGYWALAVPLGATLAFAAGLGPQGVWWGLALGLILVAVLLTLRWANHPRLLAGMETAAVPAE</sequence>
<dbReference type="RefSeq" id="WP_147163029.1">
    <property type="nucleotide sequence ID" value="NZ_BJZO01000023.1"/>
</dbReference>
<keyword evidence="7" id="KW-0406">Ion transport</keyword>
<dbReference type="GO" id="GO:0015297">
    <property type="term" value="F:antiporter activity"/>
    <property type="evidence" value="ECO:0007669"/>
    <property type="project" value="UniProtKB-KW"/>
</dbReference>
<protein>
    <recommendedName>
        <fullName evidence="9">Multidrug-efflux transporter</fullName>
    </recommendedName>
</protein>
<dbReference type="EMBL" id="BJZO01000023">
    <property type="protein sequence ID" value="GEO80988.1"/>
    <property type="molecule type" value="Genomic_DNA"/>
</dbReference>
<dbReference type="PANTHER" id="PTHR43298:SF2">
    <property type="entry name" value="FMN_FAD EXPORTER YEEO-RELATED"/>
    <property type="match status" value="1"/>
</dbReference>
<evidence type="ECO:0000256" key="4">
    <source>
        <dbReference type="ARBA" id="ARBA00022475"/>
    </source>
</evidence>
<comment type="caution">
    <text evidence="11">The sequence shown here is derived from an EMBL/GenBank/DDBJ whole genome shotgun (WGS) entry which is preliminary data.</text>
</comment>
<feature type="transmembrane region" description="Helical" evidence="10">
    <location>
        <begin position="55"/>
        <end position="74"/>
    </location>
</feature>
<dbReference type="InterPro" id="IPR048279">
    <property type="entry name" value="MdtK-like"/>
</dbReference>
<keyword evidence="5 10" id="KW-0812">Transmembrane</keyword>
<dbReference type="Proteomes" id="UP000321567">
    <property type="component" value="Unassembled WGS sequence"/>
</dbReference>